<evidence type="ECO:0000256" key="7">
    <source>
        <dbReference type="ARBA" id="ARBA00022844"/>
    </source>
</evidence>
<dbReference type="EMBL" id="KT983811">
    <property type="protein sequence ID" value="ALO75778.1"/>
    <property type="molecule type" value="Genomic_DNA"/>
</dbReference>
<sequence length="159" mass="17856">MLASDRRERRVRLEEAFQRESVFKARTVELLRGRADKKNPEFVRAFMAAKQARRDVERHLRLAARVESVEQKARALQARVEAQAAVRGVLDRHRRFTRADFAEALDAAEDALAAGEDRLDDAAALDEDWAGGGAPDEDEGEEADGALLTQWLLEEAEEA</sequence>
<dbReference type="Pfam" id="PF03580">
    <property type="entry name" value="Herpes_UL14"/>
    <property type="match status" value="1"/>
</dbReference>
<proteinExistence type="inferred from homology"/>
<evidence type="ECO:0000313" key="10">
    <source>
        <dbReference type="EMBL" id="ALO75709.1"/>
    </source>
</evidence>
<dbReference type="EMBL" id="KT983810">
    <property type="protein sequence ID" value="ALO75709.1"/>
    <property type="molecule type" value="Genomic_DNA"/>
</dbReference>
<reference evidence="10 12" key="2">
    <citation type="journal article" date="2016" name="Genome Announc.">
        <title>Genome Sequences of Two Pseudorabies Virus Strains Isolated in Greece.</title>
        <authorList>
            <person name="Papageorgiou K.V."/>
            <person name="Suarez N.M."/>
            <person name="Wilkie G.S."/>
            <person name="Filioussis G."/>
            <person name="Papaioannou N."/>
            <person name="Nauwynck H.J."/>
            <person name="Davison A.J."/>
            <person name="Kritas S.K."/>
        </authorList>
    </citation>
    <scope>NUCLEOTIDE SEQUENCE</scope>
    <source>
        <strain evidence="10">Hercules</strain>
        <strain evidence="11">Kolchis</strain>
    </source>
</reference>
<dbReference type="Proteomes" id="UP000100718">
    <property type="component" value="Segment"/>
</dbReference>
<dbReference type="GO" id="GO:0042025">
    <property type="term" value="C:host cell nucleus"/>
    <property type="evidence" value="ECO:0007669"/>
    <property type="project" value="UniProtKB-SubCell"/>
</dbReference>
<organism evidence="10">
    <name type="scientific">Suid herpesvirus 1</name>
    <name type="common">SuHV-1</name>
    <name type="synonym">Pseudorabies virus</name>
    <dbReference type="NCBI Taxonomy" id="10345"/>
    <lineage>
        <taxon>Viruses</taxon>
        <taxon>Duplodnaviria</taxon>
        <taxon>Heunggongvirae</taxon>
        <taxon>Peploviricota</taxon>
        <taxon>Herviviricetes</taxon>
        <taxon>Herpesvirales</taxon>
        <taxon>Orthoherpesviridae</taxon>
        <taxon>Alphaherpesvirinae</taxon>
        <taxon>Varicellovirus</taxon>
        <taxon>Varicellovirus suidalpha1</taxon>
    </lineage>
</organism>
<comment type="similarity">
    <text evidence="4">Belongs to the alphaherpesvirinae HHV-1 UL14 protein family.</text>
</comment>
<protein>
    <submittedName>
        <fullName evidence="10">Tegument protein UL14</fullName>
    </submittedName>
</protein>
<evidence type="ECO:0000256" key="4">
    <source>
        <dbReference type="ARBA" id="ARBA00009888"/>
    </source>
</evidence>
<evidence type="ECO:0000256" key="9">
    <source>
        <dbReference type="SAM" id="MobiDB-lite"/>
    </source>
</evidence>
<reference evidence="10" key="1">
    <citation type="submission" date="2015-11" db="EMBL/GenBank/DDBJ databases">
        <authorList>
            <person name="Zhang Y."/>
            <person name="Guo Z."/>
        </authorList>
    </citation>
    <scope>NUCLEOTIDE SEQUENCE</scope>
    <source>
        <strain evidence="10">Hercules</strain>
        <strain evidence="11">Kolchis</strain>
    </source>
</reference>
<evidence type="ECO:0000256" key="6">
    <source>
        <dbReference type="ARBA" id="ARBA00022580"/>
    </source>
</evidence>
<keyword evidence="6" id="KW-0920">Virion tegument</keyword>
<keyword evidence="8" id="KW-1035">Host cytoplasm</keyword>
<evidence type="ECO:0000313" key="12">
    <source>
        <dbReference type="Proteomes" id="UP000100718"/>
    </source>
</evidence>
<name>A0A0S2MLZ9_SUHV</name>
<gene>
    <name evidence="10" type="primary">UL14</name>
</gene>
<dbReference type="GO" id="GO:0019033">
    <property type="term" value="C:viral tegument"/>
    <property type="evidence" value="ECO:0007669"/>
    <property type="project" value="UniProtKB-SubCell"/>
</dbReference>
<evidence type="ECO:0000256" key="5">
    <source>
        <dbReference type="ARBA" id="ARBA00022562"/>
    </source>
</evidence>
<evidence type="ECO:0000256" key="3">
    <source>
        <dbReference type="ARBA" id="ARBA00004535"/>
    </source>
</evidence>
<keyword evidence="5" id="KW-1048">Host nucleus</keyword>
<feature type="compositionally biased region" description="Acidic residues" evidence="9">
    <location>
        <begin position="123"/>
        <end position="144"/>
    </location>
</feature>
<evidence type="ECO:0000256" key="8">
    <source>
        <dbReference type="ARBA" id="ARBA00023200"/>
    </source>
</evidence>
<accession>A0A0S2MLZ9</accession>
<dbReference type="GO" id="GO:0030430">
    <property type="term" value="C:host cell cytoplasm"/>
    <property type="evidence" value="ECO:0007669"/>
    <property type="project" value="UniProtKB-SubCell"/>
</dbReference>
<evidence type="ECO:0000256" key="2">
    <source>
        <dbReference type="ARBA" id="ARBA00004192"/>
    </source>
</evidence>
<keyword evidence="7" id="KW-0946">Virion</keyword>
<dbReference type="InterPro" id="IPR005207">
    <property type="entry name" value="Herpes_UL14"/>
</dbReference>
<feature type="region of interest" description="Disordered" evidence="9">
    <location>
        <begin position="123"/>
        <end position="145"/>
    </location>
</feature>
<comment type="subcellular location">
    <subcellularLocation>
        <location evidence="2">Host cytoplasm</location>
    </subcellularLocation>
    <subcellularLocation>
        <location evidence="1">Host nucleus</location>
    </subcellularLocation>
    <subcellularLocation>
        <location evidence="3">Virion tegument</location>
    </subcellularLocation>
</comment>
<evidence type="ECO:0000256" key="1">
    <source>
        <dbReference type="ARBA" id="ARBA00004147"/>
    </source>
</evidence>
<evidence type="ECO:0000313" key="11">
    <source>
        <dbReference type="EMBL" id="ALO75778.1"/>
    </source>
</evidence>